<protein>
    <recommendedName>
        <fullName evidence="3">Major tail protein</fullName>
    </recommendedName>
</protein>
<dbReference type="RefSeq" id="YP_010082107.1">
    <property type="nucleotide sequence ID" value="NC_055027.1"/>
</dbReference>
<evidence type="ECO:0000313" key="1">
    <source>
        <dbReference type="EMBL" id="QCW07615.1"/>
    </source>
</evidence>
<evidence type="ECO:0008006" key="3">
    <source>
        <dbReference type="Google" id="ProtNLM"/>
    </source>
</evidence>
<dbReference type="KEGG" id="vg:65071107"/>
<dbReference type="Proteomes" id="UP000306022">
    <property type="component" value="Segment"/>
</dbReference>
<reference evidence="1 2" key="1">
    <citation type="submission" date="2019-04" db="EMBL/GenBank/DDBJ databases">
        <authorList>
            <person name="de Jong A."/>
        </authorList>
    </citation>
    <scope>NUCLEOTIDE SEQUENCE [LARGE SCALE GENOMIC DNA]</scope>
</reference>
<evidence type="ECO:0000313" key="2">
    <source>
        <dbReference type="Proteomes" id="UP000306022"/>
    </source>
</evidence>
<dbReference type="EMBL" id="MK779875">
    <property type="protein sequence ID" value="QCW07615.1"/>
    <property type="molecule type" value="Genomic_DNA"/>
</dbReference>
<name>A0A4Y5N172_9CAUD</name>
<sequence length="245" mass="26450">MPKLQWDANGARKYETGLDRGVLYLKEDNGSYPKGEAWNGLTKVSENPDGASITAKYANNNKYGNLVAQENFKATIEAFTYPDSWEEADGSRQVVAGVTVGQQRRRTFGITWRTLIGNDVKGTSYGYKINIVYEGVASPSKRDSSTINETPDMASLSWDIETTPLQIDGVDKDGNAFLPAAKITIDSTKVDPVKLAAVEAILYGTDGVGGLGSGGTEARLPLPTELFKILGVTTTTTTTTTTRHD</sequence>
<accession>A0A4Y5N172</accession>
<organism evidence="1 2">
    <name type="scientific">Lactococcus phage CHPC971</name>
    <dbReference type="NCBI Taxonomy" id="2575255"/>
    <lineage>
        <taxon>Viruses</taxon>
        <taxon>Duplodnaviria</taxon>
        <taxon>Heunggongvirae</taxon>
        <taxon>Uroviricota</taxon>
        <taxon>Caudoviricetes</taxon>
        <taxon>Fremauxvirus</taxon>
        <taxon>Fremauxvirus CHPC971</taxon>
    </lineage>
</organism>
<proteinExistence type="predicted"/>
<keyword evidence="2" id="KW-1185">Reference proteome</keyword>
<dbReference type="GeneID" id="65071107"/>